<sequence>MAPSVLAAFNRGGTIGVEYLGVVFSSILYGVSCLQMFQYFRSEKARSDVWWIKAMVVILFAFDTTHEAFVIHVSYHYLITNYDDPEALLKNIWSIPFSVTIHAIIAFVTNCFFVYRIWKLSANKFVSAFCVSDTSTASLPAHLNLASQSATGVAGLVSSLVFTIQFYLVQDLVEAITTLKFFQSTGILSVSLSAAAGVLRSATLTFYLHTNRTGFRHSNDVITKLSMLVLGTGTVTTLFLIAELISYVAAPDLLYVLLFEFVTSKLYVNSVLTCLNMREHIRNLSDHGVNSIHLSRIRHEGSKHERQQVVNLSSSPMQSNPVDPSIKFQNSYSSSDA</sequence>
<dbReference type="EMBL" id="MU275905">
    <property type="protein sequence ID" value="KAI0047428.1"/>
    <property type="molecule type" value="Genomic_DNA"/>
</dbReference>
<name>A0ACB8RTI3_9AGAM</name>
<reference evidence="1" key="1">
    <citation type="submission" date="2021-02" db="EMBL/GenBank/DDBJ databases">
        <authorList>
            <consortium name="DOE Joint Genome Institute"/>
            <person name="Ahrendt S."/>
            <person name="Looney B.P."/>
            <person name="Miyauchi S."/>
            <person name="Morin E."/>
            <person name="Drula E."/>
            <person name="Courty P.E."/>
            <person name="Chicoki N."/>
            <person name="Fauchery L."/>
            <person name="Kohler A."/>
            <person name="Kuo A."/>
            <person name="Labutti K."/>
            <person name="Pangilinan J."/>
            <person name="Lipzen A."/>
            <person name="Riley R."/>
            <person name="Andreopoulos W."/>
            <person name="He G."/>
            <person name="Johnson J."/>
            <person name="Barry K.W."/>
            <person name="Grigoriev I.V."/>
            <person name="Nagy L."/>
            <person name="Hibbett D."/>
            <person name="Henrissat B."/>
            <person name="Matheny P.B."/>
            <person name="Labbe J."/>
            <person name="Martin F."/>
        </authorList>
    </citation>
    <scope>NUCLEOTIDE SEQUENCE</scope>
    <source>
        <strain evidence="1">FP105234-sp</strain>
    </source>
</reference>
<keyword evidence="2" id="KW-1185">Reference proteome</keyword>
<gene>
    <name evidence="1" type="ORF">FA95DRAFT_1606123</name>
</gene>
<evidence type="ECO:0000313" key="2">
    <source>
        <dbReference type="Proteomes" id="UP000814033"/>
    </source>
</evidence>
<accession>A0ACB8RTI3</accession>
<dbReference type="Proteomes" id="UP000814033">
    <property type="component" value="Unassembled WGS sequence"/>
</dbReference>
<proteinExistence type="predicted"/>
<organism evidence="1 2">
    <name type="scientific">Auriscalpium vulgare</name>
    <dbReference type="NCBI Taxonomy" id="40419"/>
    <lineage>
        <taxon>Eukaryota</taxon>
        <taxon>Fungi</taxon>
        <taxon>Dikarya</taxon>
        <taxon>Basidiomycota</taxon>
        <taxon>Agaricomycotina</taxon>
        <taxon>Agaricomycetes</taxon>
        <taxon>Russulales</taxon>
        <taxon>Auriscalpiaceae</taxon>
        <taxon>Auriscalpium</taxon>
    </lineage>
</organism>
<protein>
    <submittedName>
        <fullName evidence="1">Uncharacterized protein</fullName>
    </submittedName>
</protein>
<comment type="caution">
    <text evidence="1">The sequence shown here is derived from an EMBL/GenBank/DDBJ whole genome shotgun (WGS) entry which is preliminary data.</text>
</comment>
<reference evidence="1" key="2">
    <citation type="journal article" date="2022" name="New Phytol.">
        <title>Evolutionary transition to the ectomycorrhizal habit in the genomes of a hyperdiverse lineage of mushroom-forming fungi.</title>
        <authorList>
            <person name="Looney B."/>
            <person name="Miyauchi S."/>
            <person name="Morin E."/>
            <person name="Drula E."/>
            <person name="Courty P.E."/>
            <person name="Kohler A."/>
            <person name="Kuo A."/>
            <person name="LaButti K."/>
            <person name="Pangilinan J."/>
            <person name="Lipzen A."/>
            <person name="Riley R."/>
            <person name="Andreopoulos W."/>
            <person name="He G."/>
            <person name="Johnson J."/>
            <person name="Nolan M."/>
            <person name="Tritt A."/>
            <person name="Barry K.W."/>
            <person name="Grigoriev I.V."/>
            <person name="Nagy L.G."/>
            <person name="Hibbett D."/>
            <person name="Henrissat B."/>
            <person name="Matheny P.B."/>
            <person name="Labbe J."/>
            <person name="Martin F.M."/>
        </authorList>
    </citation>
    <scope>NUCLEOTIDE SEQUENCE</scope>
    <source>
        <strain evidence="1">FP105234-sp</strain>
    </source>
</reference>
<evidence type="ECO:0000313" key="1">
    <source>
        <dbReference type="EMBL" id="KAI0047428.1"/>
    </source>
</evidence>